<organism evidence="1 2">
    <name type="scientific">Mesonia oceanica</name>
    <dbReference type="NCBI Taxonomy" id="2687242"/>
    <lineage>
        <taxon>Bacteria</taxon>
        <taxon>Pseudomonadati</taxon>
        <taxon>Bacteroidota</taxon>
        <taxon>Flavobacteriia</taxon>
        <taxon>Flavobacteriales</taxon>
        <taxon>Flavobacteriaceae</taxon>
        <taxon>Mesonia</taxon>
    </lineage>
</organism>
<gene>
    <name evidence="1" type="ORF">FVB9532_03908</name>
</gene>
<comment type="caution">
    <text evidence="1">The sequence shown here is derived from an EMBL/GenBank/DDBJ whole genome shotgun (WGS) entry which is preliminary data.</text>
</comment>
<protein>
    <submittedName>
        <fullName evidence="1">Uncharacterized protein</fullName>
    </submittedName>
</protein>
<evidence type="ECO:0000313" key="1">
    <source>
        <dbReference type="EMBL" id="VVV02601.1"/>
    </source>
</evidence>
<keyword evidence="2" id="KW-1185">Reference proteome</keyword>
<evidence type="ECO:0000313" key="2">
    <source>
        <dbReference type="Proteomes" id="UP000356253"/>
    </source>
</evidence>
<sequence>MGVHLRLNELHIKLLDIRVRLVLFMLQLKLVFVGHKGHKYNNKQYQNYKPGFFINNILNMQVIGECIGFYSIIIFSKDFKRMGSGR</sequence>
<name>A0AC61YDN6_9FLAO</name>
<accession>A0AC61YDN6</accession>
<dbReference type="EMBL" id="CABVMM010000046">
    <property type="protein sequence ID" value="VVV02601.1"/>
    <property type="molecule type" value="Genomic_DNA"/>
</dbReference>
<dbReference type="Proteomes" id="UP000356253">
    <property type="component" value="Unassembled WGS sequence"/>
</dbReference>
<reference evidence="1" key="1">
    <citation type="submission" date="2019-09" db="EMBL/GenBank/DDBJ databases">
        <authorList>
            <person name="Rodrigo-Torres L."/>
            <person name="Arahal R. D."/>
            <person name="Lucena T."/>
        </authorList>
    </citation>
    <scope>NUCLEOTIDE SEQUENCE</scope>
    <source>
        <strain evidence="1">ISS653</strain>
    </source>
</reference>
<proteinExistence type="predicted"/>